<evidence type="ECO:0000313" key="2">
    <source>
        <dbReference type="Proteomes" id="UP000826656"/>
    </source>
</evidence>
<evidence type="ECO:0000313" key="1">
    <source>
        <dbReference type="EMBL" id="KAH0770311.1"/>
    </source>
</evidence>
<proteinExistence type="predicted"/>
<keyword evidence="2" id="KW-1185">Reference proteome</keyword>
<dbReference type="Proteomes" id="UP000826656">
    <property type="component" value="Unassembled WGS sequence"/>
</dbReference>
<sequence>MITLWNPSTRMFKFVELSSNSKQNKQLVSVGTADTGNDFLVVRLIFSTNKREIEILSVNSRHSEWIHKESEVPLELEHKSSSDVVFNREPYWIAMRYGWQRDRAPRDGPESVIPEKN</sequence>
<protein>
    <submittedName>
        <fullName evidence="1">Uncharacterized protein</fullName>
    </submittedName>
</protein>
<reference evidence="1 2" key="1">
    <citation type="journal article" date="2021" name="bioRxiv">
        <title>Chromosome-scale and haplotype-resolved genome assembly of a tetraploid potato cultivar.</title>
        <authorList>
            <person name="Sun H."/>
            <person name="Jiao W.-B."/>
            <person name="Krause K."/>
            <person name="Campoy J.A."/>
            <person name="Goel M."/>
            <person name="Folz-Donahue K."/>
            <person name="Kukat C."/>
            <person name="Huettel B."/>
            <person name="Schneeberger K."/>
        </authorList>
    </citation>
    <scope>NUCLEOTIDE SEQUENCE [LARGE SCALE GENOMIC DNA]</scope>
    <source>
        <strain evidence="1">SolTubOtavaFocal</strain>
        <tissue evidence="1">Leaves</tissue>
    </source>
</reference>
<name>A0ABQ7VQF7_SOLTU</name>
<organism evidence="1 2">
    <name type="scientific">Solanum tuberosum</name>
    <name type="common">Potato</name>
    <dbReference type="NCBI Taxonomy" id="4113"/>
    <lineage>
        <taxon>Eukaryota</taxon>
        <taxon>Viridiplantae</taxon>
        <taxon>Streptophyta</taxon>
        <taxon>Embryophyta</taxon>
        <taxon>Tracheophyta</taxon>
        <taxon>Spermatophyta</taxon>
        <taxon>Magnoliopsida</taxon>
        <taxon>eudicotyledons</taxon>
        <taxon>Gunneridae</taxon>
        <taxon>Pentapetalae</taxon>
        <taxon>asterids</taxon>
        <taxon>lamiids</taxon>
        <taxon>Solanales</taxon>
        <taxon>Solanaceae</taxon>
        <taxon>Solanoideae</taxon>
        <taxon>Solaneae</taxon>
        <taxon>Solanum</taxon>
    </lineage>
</organism>
<comment type="caution">
    <text evidence="1">The sequence shown here is derived from an EMBL/GenBank/DDBJ whole genome shotgun (WGS) entry which is preliminary data.</text>
</comment>
<gene>
    <name evidence="1" type="ORF">KY290_014292</name>
</gene>
<dbReference type="EMBL" id="JAIVGD010000011">
    <property type="protein sequence ID" value="KAH0770311.1"/>
    <property type="molecule type" value="Genomic_DNA"/>
</dbReference>
<accession>A0ABQ7VQF7</accession>